<name>A0A212L663_9BACT</name>
<feature type="domain" description="Flavoprotein" evidence="7">
    <location>
        <begin position="36"/>
        <end position="210"/>
    </location>
</feature>
<evidence type="ECO:0000313" key="8">
    <source>
        <dbReference type="EMBL" id="SCM73064.1"/>
    </source>
</evidence>
<dbReference type="InterPro" id="IPR036551">
    <property type="entry name" value="Flavin_trans-like"/>
</dbReference>
<feature type="binding site" evidence="5">
    <location>
        <position position="70"/>
    </location>
    <ligand>
        <name>FMN</name>
        <dbReference type="ChEBI" id="CHEBI:58210"/>
    </ligand>
</feature>
<dbReference type="InterPro" id="IPR004507">
    <property type="entry name" value="UbiX-like"/>
</dbReference>
<accession>A0A212L663</accession>
<evidence type="ECO:0000256" key="5">
    <source>
        <dbReference type="HAMAP-Rule" id="MF_01984"/>
    </source>
</evidence>
<evidence type="ECO:0000256" key="3">
    <source>
        <dbReference type="ARBA" id="ARBA00022643"/>
    </source>
</evidence>
<feature type="binding site" evidence="5">
    <location>
        <position position="161"/>
    </location>
    <ligand>
        <name>FMN</name>
        <dbReference type="ChEBI" id="CHEBI:58210"/>
    </ligand>
</feature>
<feature type="compositionally biased region" description="Polar residues" evidence="6">
    <location>
        <begin position="22"/>
        <end position="31"/>
    </location>
</feature>
<dbReference type="Gene3D" id="3.40.50.1950">
    <property type="entry name" value="Flavin prenyltransferase-like"/>
    <property type="match status" value="1"/>
</dbReference>
<evidence type="ECO:0000256" key="4">
    <source>
        <dbReference type="ARBA" id="ARBA00022679"/>
    </source>
</evidence>
<evidence type="ECO:0000256" key="1">
    <source>
        <dbReference type="ARBA" id="ARBA00022602"/>
    </source>
</evidence>
<feature type="compositionally biased region" description="Low complexity" evidence="6">
    <location>
        <begin position="7"/>
        <end position="19"/>
    </location>
</feature>
<sequence length="223" mass="23172">MSDILSPPCATTPCAPGAASQPARTEAQTPDPSVRDILVGVSGASGMPLAVCLLRCLAAMPAVRVHCVVSHGAQAVLRAECGSGPELLTAHASQSYDADNLGAGPSSGSWWRRGASPAAMILVPCSMGTLGAIASGATRNLVHRAADVALKERLPLVLVTRESPLSSIHLRNMLTVSEAGAVIMPFSPGFYLNPQTLDDMLLHMCGRILDQVPLPHTLGRWPG</sequence>
<evidence type="ECO:0000259" key="7">
    <source>
        <dbReference type="Pfam" id="PF02441"/>
    </source>
</evidence>
<keyword evidence="2 5" id="KW-0285">Flavoprotein</keyword>
<feature type="binding site" evidence="5">
    <location>
        <begin position="43"/>
        <end position="45"/>
    </location>
    <ligand>
        <name>FMN</name>
        <dbReference type="ChEBI" id="CHEBI:58210"/>
    </ligand>
</feature>
<dbReference type="HAMAP" id="MF_01984">
    <property type="entry name" value="ubiX_pad"/>
    <property type="match status" value="1"/>
</dbReference>
<keyword evidence="3 5" id="KW-0288">FMN</keyword>
<comment type="caution">
    <text evidence="5">Lacks conserved residue(s) required for the propagation of feature annotation.</text>
</comment>
<evidence type="ECO:0000256" key="6">
    <source>
        <dbReference type="SAM" id="MobiDB-lite"/>
    </source>
</evidence>
<feature type="region of interest" description="Disordered" evidence="6">
    <location>
        <begin position="1"/>
        <end position="31"/>
    </location>
</feature>
<feature type="binding site" evidence="5">
    <location>
        <position position="191"/>
    </location>
    <ligand>
        <name>dimethylallyl phosphate</name>
        <dbReference type="ChEBI" id="CHEBI:88052"/>
    </ligand>
</feature>
<feature type="binding site" evidence="5">
    <location>
        <position position="207"/>
    </location>
    <ligand>
        <name>dimethylallyl phosphate</name>
        <dbReference type="ChEBI" id="CHEBI:88052"/>
    </ligand>
</feature>
<proteinExistence type="inferred from homology"/>
<organism evidence="8">
    <name type="scientific">uncultured Desulfovibrio sp</name>
    <dbReference type="NCBI Taxonomy" id="167968"/>
    <lineage>
        <taxon>Bacteria</taxon>
        <taxon>Pseudomonadati</taxon>
        <taxon>Thermodesulfobacteriota</taxon>
        <taxon>Desulfovibrionia</taxon>
        <taxon>Desulfovibrionales</taxon>
        <taxon>Desulfovibrionaceae</taxon>
        <taxon>Desulfovibrio</taxon>
        <taxon>environmental samples</taxon>
    </lineage>
</organism>
<dbReference type="NCBIfam" id="TIGR00421">
    <property type="entry name" value="ubiX_pad"/>
    <property type="match status" value="1"/>
</dbReference>
<reference evidence="8" key="1">
    <citation type="submission" date="2016-08" db="EMBL/GenBank/DDBJ databases">
        <authorList>
            <person name="Seilhamer J.J."/>
        </authorList>
    </citation>
    <scope>NUCLEOTIDE SEQUENCE</scope>
    <source>
        <strain evidence="8">86-1</strain>
    </source>
</reference>
<protein>
    <recommendedName>
        <fullName evidence="5">Flavin prenyltransferase UbiX</fullName>
        <ecNumber evidence="5">2.5.1.129</ecNumber>
    </recommendedName>
</protein>
<evidence type="ECO:0000256" key="2">
    <source>
        <dbReference type="ARBA" id="ARBA00022630"/>
    </source>
</evidence>
<comment type="similarity">
    <text evidence="5">Belongs to the UbiX/PAD1 family.</text>
</comment>
<keyword evidence="8" id="KW-0456">Lyase</keyword>
<dbReference type="AlphaFoldDB" id="A0A212L663"/>
<dbReference type="GO" id="GO:0106141">
    <property type="term" value="F:flavin prenyltransferase activity"/>
    <property type="evidence" value="ECO:0007669"/>
    <property type="project" value="UniProtKB-EC"/>
</dbReference>
<feature type="binding site" evidence="5">
    <location>
        <begin position="126"/>
        <end position="129"/>
    </location>
    <ligand>
        <name>FMN</name>
        <dbReference type="ChEBI" id="CHEBI:58210"/>
    </ligand>
</feature>
<dbReference type="GO" id="GO:0016829">
    <property type="term" value="F:lyase activity"/>
    <property type="evidence" value="ECO:0007669"/>
    <property type="project" value="UniProtKB-KW"/>
</dbReference>
<dbReference type="EMBL" id="FMJC01000002">
    <property type="protein sequence ID" value="SCM73064.1"/>
    <property type="molecule type" value="Genomic_DNA"/>
</dbReference>
<comment type="catalytic activity">
    <reaction evidence="5">
        <text>dimethylallyl phosphate + FMNH2 = prenylated FMNH2 + phosphate</text>
        <dbReference type="Rhea" id="RHEA:37743"/>
        <dbReference type="ChEBI" id="CHEBI:43474"/>
        <dbReference type="ChEBI" id="CHEBI:57618"/>
        <dbReference type="ChEBI" id="CHEBI:87467"/>
        <dbReference type="ChEBI" id="CHEBI:88052"/>
        <dbReference type="EC" id="2.5.1.129"/>
    </reaction>
</comment>
<keyword evidence="4 5" id="KW-0808">Transferase</keyword>
<gene>
    <name evidence="8" type="primary">pad</name>
    <name evidence="5" type="synonym">ubiX</name>
    <name evidence="8" type="ORF">KL86DES1_21008</name>
</gene>
<dbReference type="InterPro" id="IPR003382">
    <property type="entry name" value="Flavoprotein"/>
</dbReference>
<keyword evidence="1 5" id="KW-0637">Prenyltransferase</keyword>
<comment type="function">
    <text evidence="5">Flavin prenyltransferase that catalyzes the synthesis of the prenylated FMN cofactor (prenyl-FMN) for 4-hydroxy-3-polyprenylbenzoic acid decarboxylase UbiD. The prenyltransferase is metal-independent and links a dimethylallyl moiety from dimethylallyl monophosphate (DMAP) to the flavin N5 and C6 atoms of FMN.</text>
</comment>
<dbReference type="SUPFAM" id="SSF52507">
    <property type="entry name" value="Homo-oligomeric flavin-containing Cys decarboxylases, HFCD"/>
    <property type="match status" value="1"/>
</dbReference>
<dbReference type="Pfam" id="PF02441">
    <property type="entry name" value="Flavoprotein"/>
    <property type="match status" value="1"/>
</dbReference>
<dbReference type="EC" id="2.5.1.129" evidence="5"/>